<dbReference type="Proteomes" id="UP001054945">
    <property type="component" value="Unassembled WGS sequence"/>
</dbReference>
<sequence>MLKKKSEFDKIPQQCHGKSDFSFSEISSNTQWKERIGMNSYSGGEGRVGAGAQVPRFGSGQNTLTSIKTDANHENTTHTRTRLVNPQRAASTKTKMNKSQTTCTGGKTVTQRQRLRR</sequence>
<keyword evidence="3" id="KW-1185">Reference proteome</keyword>
<dbReference type="EMBL" id="BPLR01020687">
    <property type="protein sequence ID" value="GIX81537.1"/>
    <property type="molecule type" value="Genomic_DNA"/>
</dbReference>
<evidence type="ECO:0000256" key="1">
    <source>
        <dbReference type="SAM" id="MobiDB-lite"/>
    </source>
</evidence>
<comment type="caution">
    <text evidence="2">The sequence shown here is derived from an EMBL/GenBank/DDBJ whole genome shotgun (WGS) entry which is preliminary data.</text>
</comment>
<feature type="region of interest" description="Disordered" evidence="1">
    <location>
        <begin position="37"/>
        <end position="117"/>
    </location>
</feature>
<dbReference type="AlphaFoldDB" id="A0AAV4NDT0"/>
<feature type="region of interest" description="Disordered" evidence="1">
    <location>
        <begin position="1"/>
        <end position="24"/>
    </location>
</feature>
<gene>
    <name evidence="2" type="ORF">CEXT_227071</name>
</gene>
<feature type="compositionally biased region" description="Polar residues" evidence="1">
    <location>
        <begin position="59"/>
        <end position="69"/>
    </location>
</feature>
<organism evidence="2 3">
    <name type="scientific">Caerostris extrusa</name>
    <name type="common">Bark spider</name>
    <name type="synonym">Caerostris bankana</name>
    <dbReference type="NCBI Taxonomy" id="172846"/>
    <lineage>
        <taxon>Eukaryota</taxon>
        <taxon>Metazoa</taxon>
        <taxon>Ecdysozoa</taxon>
        <taxon>Arthropoda</taxon>
        <taxon>Chelicerata</taxon>
        <taxon>Arachnida</taxon>
        <taxon>Araneae</taxon>
        <taxon>Araneomorphae</taxon>
        <taxon>Entelegynae</taxon>
        <taxon>Araneoidea</taxon>
        <taxon>Araneidae</taxon>
        <taxon>Caerostris</taxon>
    </lineage>
</organism>
<proteinExistence type="predicted"/>
<evidence type="ECO:0000313" key="2">
    <source>
        <dbReference type="EMBL" id="GIX81537.1"/>
    </source>
</evidence>
<evidence type="ECO:0000313" key="3">
    <source>
        <dbReference type="Proteomes" id="UP001054945"/>
    </source>
</evidence>
<reference evidence="2 3" key="1">
    <citation type="submission" date="2021-06" db="EMBL/GenBank/DDBJ databases">
        <title>Caerostris extrusa draft genome.</title>
        <authorList>
            <person name="Kono N."/>
            <person name="Arakawa K."/>
        </authorList>
    </citation>
    <scope>NUCLEOTIDE SEQUENCE [LARGE SCALE GENOMIC DNA]</scope>
</reference>
<feature type="compositionally biased region" description="Basic and acidic residues" evidence="1">
    <location>
        <begin position="1"/>
        <end position="10"/>
    </location>
</feature>
<accession>A0AAV4NDT0</accession>
<protein>
    <submittedName>
        <fullName evidence="2">Uncharacterized protein</fullName>
    </submittedName>
</protein>
<feature type="compositionally biased region" description="Polar residues" evidence="1">
    <location>
        <begin position="82"/>
        <end position="117"/>
    </location>
</feature>
<name>A0AAV4NDT0_CAEEX</name>